<evidence type="ECO:0000313" key="2">
    <source>
        <dbReference type="EMBL" id="EEG28624.1"/>
    </source>
</evidence>
<reference evidence="2 3" key="2">
    <citation type="submission" date="2009-02" db="EMBL/GenBank/DDBJ databases">
        <title>Draft genome sequence of Clostridium methylpentosum (DSM 5476).</title>
        <authorList>
            <person name="Sudarsanam P."/>
            <person name="Ley R."/>
            <person name="Guruge J."/>
            <person name="Turnbaugh P.J."/>
            <person name="Mahowald M."/>
            <person name="Liep D."/>
            <person name="Gordon J."/>
        </authorList>
    </citation>
    <scope>NUCLEOTIDE SEQUENCE [LARGE SCALE GENOMIC DNA]</scope>
    <source>
        <strain evidence="2 3">DSM 5476</strain>
    </source>
</reference>
<protein>
    <submittedName>
        <fullName evidence="2">Cyclic diguanylate phosphodiesterase (EAL) domain protein</fullName>
    </submittedName>
</protein>
<dbReference type="InterPro" id="IPR050706">
    <property type="entry name" value="Cyclic-di-GMP_PDE-like"/>
</dbReference>
<dbReference type="EMBL" id="ACEC01000130">
    <property type="protein sequence ID" value="EEG28624.1"/>
    <property type="molecule type" value="Genomic_DNA"/>
</dbReference>
<organism evidence="2 3">
    <name type="scientific">[Clostridium] methylpentosum DSM 5476</name>
    <dbReference type="NCBI Taxonomy" id="537013"/>
    <lineage>
        <taxon>Bacteria</taxon>
        <taxon>Bacillati</taxon>
        <taxon>Bacillota</taxon>
        <taxon>Clostridia</taxon>
        <taxon>Eubacteriales</taxon>
        <taxon>Oscillospiraceae</taxon>
        <taxon>Oscillospiraceae incertae sedis</taxon>
    </lineage>
</organism>
<name>C0EIW3_9FIRM</name>
<dbReference type="Pfam" id="PF00563">
    <property type="entry name" value="EAL"/>
    <property type="match status" value="1"/>
</dbReference>
<dbReference type="HOGENOM" id="CLU_000445_70_50_9"/>
<dbReference type="PROSITE" id="PS50883">
    <property type="entry name" value="EAL"/>
    <property type="match status" value="1"/>
</dbReference>
<dbReference type="Proteomes" id="UP000003340">
    <property type="component" value="Unassembled WGS sequence"/>
</dbReference>
<keyword evidence="3" id="KW-1185">Reference proteome</keyword>
<reference evidence="2 3" key="1">
    <citation type="submission" date="2009-01" db="EMBL/GenBank/DDBJ databases">
        <authorList>
            <person name="Fulton L."/>
            <person name="Clifton S."/>
            <person name="Fulton B."/>
            <person name="Xu J."/>
            <person name="Minx P."/>
            <person name="Pepin K.H."/>
            <person name="Johnson M."/>
            <person name="Bhonagiri V."/>
            <person name="Nash W.E."/>
            <person name="Mardis E.R."/>
            <person name="Wilson R.K."/>
        </authorList>
    </citation>
    <scope>NUCLEOTIDE SEQUENCE [LARGE SCALE GENOMIC DNA]</scope>
    <source>
        <strain evidence="2 3">DSM 5476</strain>
    </source>
</reference>
<sequence>MKQTLEDVGLNPANMVVELTESYLVKESSSVRSIFGDIRDLGLKIAMDDFGTSYSSLGILKTSPADIVKIDKTCIKDIKNSYFDATFIRFVVELCHGVQIRVCLEGVKTQREYQIVSAMPLDFIQGYLFGCPVPAEEFLYRYFSV</sequence>
<dbReference type="PANTHER" id="PTHR33121">
    <property type="entry name" value="CYCLIC DI-GMP PHOSPHODIESTERASE PDEF"/>
    <property type="match status" value="1"/>
</dbReference>
<dbReference type="eggNOG" id="COG5001">
    <property type="taxonomic scope" value="Bacteria"/>
</dbReference>
<comment type="caution">
    <text evidence="2">The sequence shown here is derived from an EMBL/GenBank/DDBJ whole genome shotgun (WGS) entry which is preliminary data.</text>
</comment>
<dbReference type="AlphaFoldDB" id="C0EIW3"/>
<dbReference type="STRING" id="537013.CLOSTMETH_03809"/>
<dbReference type="SUPFAM" id="SSF141868">
    <property type="entry name" value="EAL domain-like"/>
    <property type="match status" value="1"/>
</dbReference>
<evidence type="ECO:0000313" key="3">
    <source>
        <dbReference type="Proteomes" id="UP000003340"/>
    </source>
</evidence>
<accession>C0EIW3</accession>
<dbReference type="CDD" id="cd01948">
    <property type="entry name" value="EAL"/>
    <property type="match status" value="1"/>
</dbReference>
<dbReference type="PANTHER" id="PTHR33121:SF70">
    <property type="entry name" value="SIGNALING PROTEIN YKOW"/>
    <property type="match status" value="1"/>
</dbReference>
<evidence type="ECO:0000259" key="1">
    <source>
        <dbReference type="PROSITE" id="PS50883"/>
    </source>
</evidence>
<dbReference type="GO" id="GO:0071111">
    <property type="term" value="F:cyclic-guanylate-specific phosphodiesterase activity"/>
    <property type="evidence" value="ECO:0007669"/>
    <property type="project" value="InterPro"/>
</dbReference>
<dbReference type="InterPro" id="IPR001633">
    <property type="entry name" value="EAL_dom"/>
</dbReference>
<feature type="domain" description="EAL" evidence="1">
    <location>
        <begin position="1"/>
        <end position="145"/>
    </location>
</feature>
<dbReference type="InterPro" id="IPR035919">
    <property type="entry name" value="EAL_sf"/>
</dbReference>
<dbReference type="SMART" id="SM00052">
    <property type="entry name" value="EAL"/>
    <property type="match status" value="1"/>
</dbReference>
<proteinExistence type="predicted"/>
<gene>
    <name evidence="2" type="ORF">CLOSTMETH_03809</name>
</gene>
<dbReference type="Gene3D" id="3.20.20.450">
    <property type="entry name" value="EAL domain"/>
    <property type="match status" value="1"/>
</dbReference>